<name>A0ABV7RW69_9RHOB</name>
<protein>
    <submittedName>
        <fullName evidence="3">Ankyrin repeat domain-containing protein</fullName>
    </submittedName>
</protein>
<evidence type="ECO:0000313" key="4">
    <source>
        <dbReference type="Proteomes" id="UP001595596"/>
    </source>
</evidence>
<keyword evidence="4" id="KW-1185">Reference proteome</keyword>
<keyword evidence="2" id="KW-0732">Signal</keyword>
<proteinExistence type="predicted"/>
<dbReference type="RefSeq" id="WP_379028756.1">
    <property type="nucleotide sequence ID" value="NZ_JBHRXE010000014.1"/>
</dbReference>
<feature type="chain" id="PRO_5045769932" evidence="2">
    <location>
        <begin position="24"/>
        <end position="367"/>
    </location>
</feature>
<reference evidence="4" key="1">
    <citation type="journal article" date="2019" name="Int. J. Syst. Evol. Microbiol.">
        <title>The Global Catalogue of Microorganisms (GCM) 10K type strain sequencing project: providing services to taxonomists for standard genome sequencing and annotation.</title>
        <authorList>
            <consortium name="The Broad Institute Genomics Platform"/>
            <consortium name="The Broad Institute Genome Sequencing Center for Infectious Disease"/>
            <person name="Wu L."/>
            <person name="Ma J."/>
        </authorList>
    </citation>
    <scope>NUCLEOTIDE SEQUENCE [LARGE SCALE GENOMIC DNA]</scope>
    <source>
        <strain evidence="4">VKM B-3226</strain>
    </source>
</reference>
<evidence type="ECO:0000256" key="1">
    <source>
        <dbReference type="SAM" id="MobiDB-lite"/>
    </source>
</evidence>
<dbReference type="EMBL" id="JBHRXE010000014">
    <property type="protein sequence ID" value="MFC3569143.1"/>
    <property type="molecule type" value="Genomic_DNA"/>
</dbReference>
<dbReference type="Gene3D" id="1.25.40.20">
    <property type="entry name" value="Ankyrin repeat-containing domain"/>
    <property type="match status" value="1"/>
</dbReference>
<dbReference type="InterPro" id="IPR036770">
    <property type="entry name" value="Ankyrin_rpt-contain_sf"/>
</dbReference>
<dbReference type="Proteomes" id="UP001595596">
    <property type="component" value="Unassembled WGS sequence"/>
</dbReference>
<accession>A0ABV7RW69</accession>
<organism evidence="3 4">
    <name type="scientific">Paracoccus simplex</name>
    <dbReference type="NCBI Taxonomy" id="2086346"/>
    <lineage>
        <taxon>Bacteria</taxon>
        <taxon>Pseudomonadati</taxon>
        <taxon>Pseudomonadota</taxon>
        <taxon>Alphaproteobacteria</taxon>
        <taxon>Rhodobacterales</taxon>
        <taxon>Paracoccaceae</taxon>
        <taxon>Paracoccus</taxon>
    </lineage>
</organism>
<feature type="region of interest" description="Disordered" evidence="1">
    <location>
        <begin position="34"/>
        <end position="60"/>
    </location>
</feature>
<dbReference type="SUPFAM" id="SSF48403">
    <property type="entry name" value="Ankyrin repeat"/>
    <property type="match status" value="1"/>
</dbReference>
<gene>
    <name evidence="3" type="ORF">ACFOMP_06725</name>
</gene>
<feature type="signal peptide" evidence="2">
    <location>
        <begin position="1"/>
        <end position="23"/>
    </location>
</feature>
<sequence>MRRAKLLSSIALMLGLMSPAAHGFIVLKWEPSPTPQQSQVEASPPADTERTRPVMQSKDRETFDQRWAQAPEEIRAIATEISNGAVPDDQALAALGTEALSRGYHAPALDFTRDGQPVQYLATLLQEAVMAYNLEAAQALLAQGVDPNVNHAEALFMAIERRTPSERDFMLFPDFDASLPIVQAMLDAGADPDTQQYGFRHVTPLSLAEGHRNLGAMIALINAGADPWLRPNFPGGGNTDSLLESLAFGAGNHATAETLFRVLRGVKLPSGSPDQIDQFLHQLDSVVETFAMGSGPDSRHTAWRLDQVLILAGKALDRTTETDRIRARLSEFSYQADGGWYLAEDEIHSRYNAPLSVPDRGNQIWGP</sequence>
<comment type="caution">
    <text evidence="3">The sequence shown here is derived from an EMBL/GenBank/DDBJ whole genome shotgun (WGS) entry which is preliminary data.</text>
</comment>
<evidence type="ECO:0000256" key="2">
    <source>
        <dbReference type="SAM" id="SignalP"/>
    </source>
</evidence>
<evidence type="ECO:0000313" key="3">
    <source>
        <dbReference type="EMBL" id="MFC3569143.1"/>
    </source>
</evidence>
<feature type="compositionally biased region" description="Basic and acidic residues" evidence="1">
    <location>
        <begin position="47"/>
        <end position="60"/>
    </location>
</feature>